<feature type="transmembrane region" description="Helical" evidence="6">
    <location>
        <begin position="294"/>
        <end position="327"/>
    </location>
</feature>
<protein>
    <submittedName>
        <fullName evidence="7">AI-2E family transporter</fullName>
    </submittedName>
</protein>
<feature type="transmembrane region" description="Helical" evidence="6">
    <location>
        <begin position="12"/>
        <end position="31"/>
    </location>
</feature>
<evidence type="ECO:0000256" key="3">
    <source>
        <dbReference type="ARBA" id="ARBA00022692"/>
    </source>
</evidence>
<feature type="transmembrane region" description="Helical" evidence="6">
    <location>
        <begin position="245"/>
        <end position="273"/>
    </location>
</feature>
<sequence length="337" mass="35591">MGDRDQQRAKIGAIHVIVTAAAVIALGLLVWNLAQVLLLVFGSIVIATVLLTGADLLGFLPLPHRWRVALVAVLAVLILGGFGYLLGNQTREELGGLARELPGMVNEVGGYVGIDGLWQRIRDFAERLMLRSDVPGNIAGFTTNTVGVVGGLVLVLVGSVYFAVNPDLYKQGLLALCPRDMRARIGDALDRCGKALQLWMLGQLLTMIVVGVATTAGLLLIGVPSAIALGLLAGLFEFIPFLGPILAAVPAIVIAASQGGTMVFWVIGLYLLVQQIENNIIVPVVQHRTVDLPPALGLFSLLALGLLFGPLGVLLGTPLTVVLMVAVRELWIKANGD</sequence>
<feature type="transmembrane region" description="Helical" evidence="6">
    <location>
        <begin position="67"/>
        <end position="87"/>
    </location>
</feature>
<dbReference type="Proteomes" id="UP001156691">
    <property type="component" value="Unassembled WGS sequence"/>
</dbReference>
<evidence type="ECO:0000256" key="2">
    <source>
        <dbReference type="ARBA" id="ARBA00009773"/>
    </source>
</evidence>
<dbReference type="EMBL" id="BSNS01000011">
    <property type="protein sequence ID" value="GLQ55332.1"/>
    <property type="molecule type" value="Genomic_DNA"/>
</dbReference>
<comment type="similarity">
    <text evidence="2">Belongs to the autoinducer-2 exporter (AI-2E) (TC 2.A.86) family.</text>
</comment>
<feature type="transmembrane region" description="Helical" evidence="6">
    <location>
        <begin position="138"/>
        <end position="164"/>
    </location>
</feature>
<evidence type="ECO:0000313" key="8">
    <source>
        <dbReference type="Proteomes" id="UP001156691"/>
    </source>
</evidence>
<dbReference type="InterPro" id="IPR002549">
    <property type="entry name" value="AI-2E-like"/>
</dbReference>
<comment type="subcellular location">
    <subcellularLocation>
        <location evidence="1">Membrane</location>
        <topology evidence="1">Multi-pass membrane protein</topology>
    </subcellularLocation>
</comment>
<gene>
    <name evidence="7" type="ORF">GCM10010862_25910</name>
</gene>
<evidence type="ECO:0000256" key="4">
    <source>
        <dbReference type="ARBA" id="ARBA00022989"/>
    </source>
</evidence>
<reference evidence="8" key="1">
    <citation type="journal article" date="2019" name="Int. J. Syst. Evol. Microbiol.">
        <title>The Global Catalogue of Microorganisms (GCM) 10K type strain sequencing project: providing services to taxonomists for standard genome sequencing and annotation.</title>
        <authorList>
            <consortium name="The Broad Institute Genomics Platform"/>
            <consortium name="The Broad Institute Genome Sequencing Center for Infectious Disease"/>
            <person name="Wu L."/>
            <person name="Ma J."/>
        </authorList>
    </citation>
    <scope>NUCLEOTIDE SEQUENCE [LARGE SCALE GENOMIC DNA]</scope>
    <source>
        <strain evidence="8">NBRC 112416</strain>
    </source>
</reference>
<comment type="caution">
    <text evidence="7">The sequence shown here is derived from an EMBL/GenBank/DDBJ whole genome shotgun (WGS) entry which is preliminary data.</text>
</comment>
<feature type="transmembrane region" description="Helical" evidence="6">
    <location>
        <begin position="37"/>
        <end position="60"/>
    </location>
</feature>
<organism evidence="7 8">
    <name type="scientific">Devosia nitrariae</name>
    <dbReference type="NCBI Taxonomy" id="2071872"/>
    <lineage>
        <taxon>Bacteria</taxon>
        <taxon>Pseudomonadati</taxon>
        <taxon>Pseudomonadota</taxon>
        <taxon>Alphaproteobacteria</taxon>
        <taxon>Hyphomicrobiales</taxon>
        <taxon>Devosiaceae</taxon>
        <taxon>Devosia</taxon>
    </lineage>
</organism>
<evidence type="ECO:0000256" key="5">
    <source>
        <dbReference type="ARBA" id="ARBA00023136"/>
    </source>
</evidence>
<proteinExistence type="inferred from homology"/>
<dbReference type="PANTHER" id="PTHR21716:SF62">
    <property type="entry name" value="TRANSPORT PROTEIN YDBI-RELATED"/>
    <property type="match status" value="1"/>
</dbReference>
<keyword evidence="3 6" id="KW-0812">Transmembrane</keyword>
<dbReference type="RefSeq" id="WP_284340747.1">
    <property type="nucleotide sequence ID" value="NZ_BSNS01000011.1"/>
</dbReference>
<evidence type="ECO:0000256" key="1">
    <source>
        <dbReference type="ARBA" id="ARBA00004141"/>
    </source>
</evidence>
<evidence type="ECO:0000313" key="7">
    <source>
        <dbReference type="EMBL" id="GLQ55332.1"/>
    </source>
</evidence>
<name>A0ABQ5W5U4_9HYPH</name>
<keyword evidence="5 6" id="KW-0472">Membrane</keyword>
<keyword evidence="4 6" id="KW-1133">Transmembrane helix</keyword>
<accession>A0ABQ5W5U4</accession>
<evidence type="ECO:0000256" key="6">
    <source>
        <dbReference type="SAM" id="Phobius"/>
    </source>
</evidence>
<dbReference type="Pfam" id="PF01594">
    <property type="entry name" value="AI-2E_transport"/>
    <property type="match status" value="1"/>
</dbReference>
<keyword evidence="8" id="KW-1185">Reference proteome</keyword>
<feature type="transmembrane region" description="Helical" evidence="6">
    <location>
        <begin position="204"/>
        <end position="233"/>
    </location>
</feature>
<dbReference type="PANTHER" id="PTHR21716">
    <property type="entry name" value="TRANSMEMBRANE PROTEIN"/>
    <property type="match status" value="1"/>
</dbReference>